<dbReference type="AlphaFoldDB" id="A0A5J4N9Y3"/>
<reference evidence="2 3" key="1">
    <citation type="journal article" date="2019" name="Gigascience">
        <title>Whole-genome sequence of the oriental lung fluke Paragonimus westermani.</title>
        <authorList>
            <person name="Oey H."/>
            <person name="Zakrzewski M."/>
            <person name="Narain K."/>
            <person name="Devi K.R."/>
            <person name="Agatsuma T."/>
            <person name="Nawaratna S."/>
            <person name="Gobert G.N."/>
            <person name="Jones M.K."/>
            <person name="Ragan M.A."/>
            <person name="McManus D.P."/>
            <person name="Krause L."/>
        </authorList>
    </citation>
    <scope>NUCLEOTIDE SEQUENCE [LARGE SCALE GENOMIC DNA]</scope>
    <source>
        <strain evidence="2 3">IND2009</strain>
    </source>
</reference>
<evidence type="ECO:0000313" key="2">
    <source>
        <dbReference type="EMBL" id="KAA3672401.1"/>
    </source>
</evidence>
<evidence type="ECO:0000313" key="3">
    <source>
        <dbReference type="Proteomes" id="UP000324629"/>
    </source>
</evidence>
<protein>
    <submittedName>
        <fullName evidence="2">Uncharacterized protein</fullName>
    </submittedName>
</protein>
<name>A0A5J4N9Y3_9TREM</name>
<feature type="region of interest" description="Disordered" evidence="1">
    <location>
        <begin position="226"/>
        <end position="261"/>
    </location>
</feature>
<proteinExistence type="predicted"/>
<organism evidence="2 3">
    <name type="scientific">Paragonimus westermani</name>
    <dbReference type="NCBI Taxonomy" id="34504"/>
    <lineage>
        <taxon>Eukaryota</taxon>
        <taxon>Metazoa</taxon>
        <taxon>Spiralia</taxon>
        <taxon>Lophotrochozoa</taxon>
        <taxon>Platyhelminthes</taxon>
        <taxon>Trematoda</taxon>
        <taxon>Digenea</taxon>
        <taxon>Plagiorchiida</taxon>
        <taxon>Troglotremata</taxon>
        <taxon>Troglotrematidae</taxon>
        <taxon>Paragonimus</taxon>
    </lineage>
</organism>
<dbReference type="EMBL" id="QNGE01004954">
    <property type="protein sequence ID" value="KAA3672401.1"/>
    <property type="molecule type" value="Genomic_DNA"/>
</dbReference>
<accession>A0A5J4N9Y3</accession>
<evidence type="ECO:0000256" key="1">
    <source>
        <dbReference type="SAM" id="MobiDB-lite"/>
    </source>
</evidence>
<comment type="caution">
    <text evidence="2">The sequence shown here is derived from an EMBL/GenBank/DDBJ whole genome shotgun (WGS) entry which is preliminary data.</text>
</comment>
<keyword evidence="3" id="KW-1185">Reference proteome</keyword>
<sequence>MDVALRELWLQRLLEATQAIVSVARSQALAETASMADQVMEPFQQLNCLSVPQSTPRSKPDDKRSKTPLAQTQQLIGNSHMDVALRELWLQRLLEATQAIVSVARSQALAETASMADQVMEPFQQLNCLSVPQSTPRSKDYQCPSVIHVAYKNDALRISHSYMVHNHRIMDADPSVYPGNRRLDKCEEELLYSIMDSLPRTRDVIEFAQHEFDVVLTAVDVRDIKQRKRARVHSDGPAESIRTSPPENTEGDSSRAEGLSQDQVDYKTEARHVASDLCEPPPLMQLRKYTNRSPTSMASLSRKILVVTAILRGTFRIVW</sequence>
<feature type="region of interest" description="Disordered" evidence="1">
    <location>
        <begin position="50"/>
        <end position="69"/>
    </location>
</feature>
<gene>
    <name evidence="2" type="ORF">DEA37_0010592</name>
</gene>
<dbReference type="Proteomes" id="UP000324629">
    <property type="component" value="Unassembled WGS sequence"/>
</dbReference>